<evidence type="ECO:0000256" key="2">
    <source>
        <dbReference type="ARBA" id="ARBA00004202"/>
    </source>
</evidence>
<dbReference type="Gene3D" id="3.40.1550.10">
    <property type="entry name" value="CheC-like"/>
    <property type="match status" value="1"/>
</dbReference>
<dbReference type="GO" id="GO:0050918">
    <property type="term" value="P:positive chemotaxis"/>
    <property type="evidence" value="ECO:0007669"/>
    <property type="project" value="TreeGrafter"/>
</dbReference>
<dbReference type="GO" id="GO:0071978">
    <property type="term" value="P:bacterial-type flagellum-dependent swarming motility"/>
    <property type="evidence" value="ECO:0007669"/>
    <property type="project" value="TreeGrafter"/>
</dbReference>
<proteinExistence type="inferred from homology"/>
<keyword evidence="5" id="KW-1003">Cell membrane</keyword>
<keyword evidence="7" id="KW-0283">Flagellar rotation</keyword>
<evidence type="ECO:0000256" key="8">
    <source>
        <dbReference type="ARBA" id="ARBA00023136"/>
    </source>
</evidence>
<feature type="domain" description="Flagellar motor switch protein FliN-like C-terminal" evidence="10">
    <location>
        <begin position="167"/>
        <end position="236"/>
    </location>
</feature>
<evidence type="ECO:0000256" key="7">
    <source>
        <dbReference type="ARBA" id="ARBA00022779"/>
    </source>
</evidence>
<dbReference type="SUPFAM" id="SSF101801">
    <property type="entry name" value="Surface presentation of antigens (SPOA)"/>
    <property type="match status" value="1"/>
</dbReference>
<dbReference type="AlphaFoldDB" id="X1CAX9"/>
<reference evidence="11" key="1">
    <citation type="journal article" date="2014" name="Front. Microbiol.">
        <title>High frequency of phylogenetically diverse reductive dehalogenase-homologous genes in deep subseafloor sedimentary metagenomes.</title>
        <authorList>
            <person name="Kawai M."/>
            <person name="Futagami T."/>
            <person name="Toyoda A."/>
            <person name="Takaki Y."/>
            <person name="Nishi S."/>
            <person name="Hori S."/>
            <person name="Arai W."/>
            <person name="Tsubouchi T."/>
            <person name="Morono Y."/>
            <person name="Uchiyama I."/>
            <person name="Ito T."/>
            <person name="Fujiyama A."/>
            <person name="Inagaki F."/>
            <person name="Takami H."/>
        </authorList>
    </citation>
    <scope>NUCLEOTIDE SEQUENCE</scope>
    <source>
        <strain evidence="11">Expedition CK06-06</strain>
    </source>
</reference>
<dbReference type="GO" id="GO:0009425">
    <property type="term" value="C:bacterial-type flagellum basal body"/>
    <property type="evidence" value="ECO:0007669"/>
    <property type="project" value="UniProtKB-SubCell"/>
</dbReference>
<evidence type="ECO:0000256" key="3">
    <source>
        <dbReference type="ARBA" id="ARBA00011049"/>
    </source>
</evidence>
<feature type="non-terminal residue" evidence="11">
    <location>
        <position position="1"/>
    </location>
</feature>
<gene>
    <name evidence="11" type="ORF">S01H4_38507</name>
</gene>
<dbReference type="Gene3D" id="2.30.330.10">
    <property type="entry name" value="SpoA-like"/>
    <property type="match status" value="1"/>
</dbReference>
<dbReference type="InterPro" id="IPR001543">
    <property type="entry name" value="FliN-like_C"/>
</dbReference>
<comment type="caution">
    <text evidence="11">The sequence shown here is derived from an EMBL/GenBank/DDBJ whole genome shotgun (WGS) entry which is preliminary data.</text>
</comment>
<evidence type="ECO:0000256" key="9">
    <source>
        <dbReference type="ARBA" id="ARBA00023143"/>
    </source>
</evidence>
<dbReference type="PANTHER" id="PTHR30034:SF6">
    <property type="entry name" value="YOP PROTEINS TRANSLOCATION PROTEIN Q"/>
    <property type="match status" value="1"/>
</dbReference>
<evidence type="ECO:0000256" key="4">
    <source>
        <dbReference type="ARBA" id="ARBA00021898"/>
    </source>
</evidence>
<evidence type="ECO:0000259" key="10">
    <source>
        <dbReference type="Pfam" id="PF01052"/>
    </source>
</evidence>
<dbReference type="Pfam" id="PF01052">
    <property type="entry name" value="FliMN_C"/>
    <property type="match status" value="1"/>
</dbReference>
<keyword evidence="8" id="KW-0472">Membrane</keyword>
<evidence type="ECO:0000256" key="6">
    <source>
        <dbReference type="ARBA" id="ARBA00022500"/>
    </source>
</evidence>
<accession>X1CAX9</accession>
<comment type="similarity">
    <text evidence="3">Belongs to the FliM family.</text>
</comment>
<evidence type="ECO:0000256" key="5">
    <source>
        <dbReference type="ARBA" id="ARBA00022475"/>
    </source>
</evidence>
<evidence type="ECO:0000256" key="1">
    <source>
        <dbReference type="ARBA" id="ARBA00004117"/>
    </source>
</evidence>
<comment type="subcellular location">
    <subcellularLocation>
        <location evidence="1">Bacterial flagellum basal body</location>
    </subcellularLocation>
    <subcellularLocation>
        <location evidence="2">Cell membrane</location>
        <topology evidence="2">Peripheral membrane protein</topology>
    </subcellularLocation>
</comment>
<dbReference type="InterPro" id="IPR028976">
    <property type="entry name" value="CheC-like_sf"/>
</dbReference>
<keyword evidence="9" id="KW-0975">Bacterial flagellum</keyword>
<evidence type="ECO:0000313" key="11">
    <source>
        <dbReference type="EMBL" id="GAH05331.1"/>
    </source>
</evidence>
<keyword evidence="6" id="KW-0145">Chemotaxis</keyword>
<dbReference type="GO" id="GO:0005886">
    <property type="term" value="C:plasma membrane"/>
    <property type="evidence" value="ECO:0007669"/>
    <property type="project" value="UniProtKB-SubCell"/>
</dbReference>
<protein>
    <recommendedName>
        <fullName evidence="4">Flagellar motor switch protein FliM</fullName>
    </recommendedName>
</protein>
<organism evidence="11">
    <name type="scientific">marine sediment metagenome</name>
    <dbReference type="NCBI Taxonomy" id="412755"/>
    <lineage>
        <taxon>unclassified sequences</taxon>
        <taxon>metagenomes</taxon>
        <taxon>ecological metagenomes</taxon>
    </lineage>
</organism>
<dbReference type="InterPro" id="IPR036429">
    <property type="entry name" value="SpoA-like_sf"/>
</dbReference>
<dbReference type="PANTHER" id="PTHR30034">
    <property type="entry name" value="FLAGELLAR MOTOR SWITCH PROTEIN FLIM"/>
    <property type="match status" value="1"/>
</dbReference>
<name>X1CAX9_9ZZZZ</name>
<sequence>TTTQHFANELLDQVLESEQNDYYLAFGTDEAHPCGLISIPLKTAFIWSTQLLGDTESKEESRSDLSQLEESLLLDIGSAIVEALSDSHSDCNFKPARNIVRRLLPLELKGTEELCKITFNVKKSDSEDTEAYLLILCNALEPVVGKTTEATDKFSAEDISKAILNYLQQMSVFVTAQLASTVLTFDEMMSLQVDDILLLDKAIDKPVEVMVNDQMAFRGRPAKSAGRYAVVITERISGEKITHGRL</sequence>
<dbReference type="EMBL" id="BART01020770">
    <property type="protein sequence ID" value="GAH05331.1"/>
    <property type="molecule type" value="Genomic_DNA"/>
</dbReference>